<proteinExistence type="predicted"/>
<keyword evidence="4" id="KW-1185">Reference proteome</keyword>
<protein>
    <recommendedName>
        <fullName evidence="2">DOMON domain-containing protein</fullName>
    </recommendedName>
</protein>
<feature type="chain" id="PRO_5003238649" description="DOMON domain-containing protein" evidence="1">
    <location>
        <begin position="23"/>
        <end position="186"/>
    </location>
</feature>
<dbReference type="Proteomes" id="UP000000305">
    <property type="component" value="Unassembled WGS sequence"/>
</dbReference>
<evidence type="ECO:0000256" key="1">
    <source>
        <dbReference type="SAM" id="SignalP"/>
    </source>
</evidence>
<evidence type="ECO:0000313" key="4">
    <source>
        <dbReference type="Proteomes" id="UP000000305"/>
    </source>
</evidence>
<name>E9I1T6_DAPPU</name>
<dbReference type="AlphaFoldDB" id="E9I1T6"/>
<dbReference type="HOGENOM" id="CLU_1556831_0_0_1"/>
<dbReference type="Pfam" id="PF03351">
    <property type="entry name" value="DOMON"/>
    <property type="match status" value="1"/>
</dbReference>
<sequence length="186" mass="20236">MKYAQTLGCMVAVILLSCGCLAKPSNRETVMENEKELDPAFILRWTVIEGTGDIEIEIQANCTGWTGISFAEGQIGQPGSYGDVIMGGFNDELQMGYSEDRHIALENPDPANGHLFDDSNDILLKSARYEEPWTIIRILRSLNTGDSQDIPIVPGPMTVSWTISPTDDTSSGHGSAGLSRVTFIPL</sequence>
<dbReference type="PROSITE" id="PS51257">
    <property type="entry name" value="PROKAR_LIPOPROTEIN"/>
    <property type="match status" value="1"/>
</dbReference>
<reference evidence="3 4" key="1">
    <citation type="journal article" date="2011" name="Science">
        <title>The ecoresponsive genome of Daphnia pulex.</title>
        <authorList>
            <person name="Colbourne J.K."/>
            <person name="Pfrender M.E."/>
            <person name="Gilbert D."/>
            <person name="Thomas W.K."/>
            <person name="Tucker A."/>
            <person name="Oakley T.H."/>
            <person name="Tokishita S."/>
            <person name="Aerts A."/>
            <person name="Arnold G.J."/>
            <person name="Basu M.K."/>
            <person name="Bauer D.J."/>
            <person name="Caceres C.E."/>
            <person name="Carmel L."/>
            <person name="Casola C."/>
            <person name="Choi J.H."/>
            <person name="Detter J.C."/>
            <person name="Dong Q."/>
            <person name="Dusheyko S."/>
            <person name="Eads B.D."/>
            <person name="Frohlich T."/>
            <person name="Geiler-Samerotte K.A."/>
            <person name="Gerlach D."/>
            <person name="Hatcher P."/>
            <person name="Jogdeo S."/>
            <person name="Krijgsveld J."/>
            <person name="Kriventseva E.V."/>
            <person name="Kultz D."/>
            <person name="Laforsch C."/>
            <person name="Lindquist E."/>
            <person name="Lopez J."/>
            <person name="Manak J.R."/>
            <person name="Muller J."/>
            <person name="Pangilinan J."/>
            <person name="Patwardhan R.P."/>
            <person name="Pitluck S."/>
            <person name="Pritham E.J."/>
            <person name="Rechtsteiner A."/>
            <person name="Rho M."/>
            <person name="Rogozin I.B."/>
            <person name="Sakarya O."/>
            <person name="Salamov A."/>
            <person name="Schaack S."/>
            <person name="Shapiro H."/>
            <person name="Shiga Y."/>
            <person name="Skalitzky C."/>
            <person name="Smith Z."/>
            <person name="Souvorov A."/>
            <person name="Sung W."/>
            <person name="Tang Z."/>
            <person name="Tsuchiya D."/>
            <person name="Tu H."/>
            <person name="Vos H."/>
            <person name="Wang M."/>
            <person name="Wolf Y.I."/>
            <person name="Yamagata H."/>
            <person name="Yamada T."/>
            <person name="Ye Y."/>
            <person name="Shaw J.R."/>
            <person name="Andrews J."/>
            <person name="Crease T.J."/>
            <person name="Tang H."/>
            <person name="Lucas S.M."/>
            <person name="Robertson H.M."/>
            <person name="Bork P."/>
            <person name="Koonin E.V."/>
            <person name="Zdobnov E.M."/>
            <person name="Grigoriev I.V."/>
            <person name="Lynch M."/>
            <person name="Boore J.L."/>
        </authorList>
    </citation>
    <scope>NUCLEOTIDE SEQUENCE [LARGE SCALE GENOMIC DNA]</scope>
</reference>
<dbReference type="InterPro" id="IPR000945">
    <property type="entry name" value="DBH-like"/>
</dbReference>
<dbReference type="EMBL" id="GL733874">
    <property type="protein sequence ID" value="EFX62043.1"/>
    <property type="molecule type" value="Genomic_DNA"/>
</dbReference>
<dbReference type="PANTHER" id="PTHR10157">
    <property type="entry name" value="DOPAMINE BETA HYDROXYLASE RELATED"/>
    <property type="match status" value="1"/>
</dbReference>
<evidence type="ECO:0000313" key="3">
    <source>
        <dbReference type="EMBL" id="EFX62043.1"/>
    </source>
</evidence>
<dbReference type="PANTHER" id="PTHR10157:SF23">
    <property type="entry name" value="MOXD1 HOMOLOG 1"/>
    <property type="match status" value="1"/>
</dbReference>
<dbReference type="GO" id="GO:0004500">
    <property type="term" value="F:dopamine beta-monooxygenase activity"/>
    <property type="evidence" value="ECO:0007669"/>
    <property type="project" value="InterPro"/>
</dbReference>
<dbReference type="InterPro" id="IPR045266">
    <property type="entry name" value="DOH_DOMON"/>
</dbReference>
<accession>E9I1T6</accession>
<keyword evidence="1" id="KW-0732">Signal</keyword>
<dbReference type="InterPro" id="IPR005018">
    <property type="entry name" value="DOMON_domain"/>
</dbReference>
<dbReference type="PhylomeDB" id="E9I1T6"/>
<feature type="signal peptide" evidence="1">
    <location>
        <begin position="1"/>
        <end position="22"/>
    </location>
</feature>
<dbReference type="PROSITE" id="PS50836">
    <property type="entry name" value="DOMON"/>
    <property type="match status" value="1"/>
</dbReference>
<dbReference type="KEGG" id="dpx:DAPPUDRAFT_302172"/>
<feature type="domain" description="DOMON" evidence="2">
    <location>
        <begin position="39"/>
        <end position="164"/>
    </location>
</feature>
<dbReference type="CDD" id="cd09631">
    <property type="entry name" value="DOMON_DOH"/>
    <property type="match status" value="1"/>
</dbReference>
<evidence type="ECO:0000259" key="2">
    <source>
        <dbReference type="PROSITE" id="PS50836"/>
    </source>
</evidence>
<organism evidence="3 4">
    <name type="scientific">Daphnia pulex</name>
    <name type="common">Water flea</name>
    <dbReference type="NCBI Taxonomy" id="6669"/>
    <lineage>
        <taxon>Eukaryota</taxon>
        <taxon>Metazoa</taxon>
        <taxon>Ecdysozoa</taxon>
        <taxon>Arthropoda</taxon>
        <taxon>Crustacea</taxon>
        <taxon>Branchiopoda</taxon>
        <taxon>Diplostraca</taxon>
        <taxon>Cladocera</taxon>
        <taxon>Anomopoda</taxon>
        <taxon>Daphniidae</taxon>
        <taxon>Daphnia</taxon>
    </lineage>
</organism>
<gene>
    <name evidence="3" type="ORF">DAPPUDRAFT_302172</name>
</gene>
<dbReference type="OrthoDB" id="6331780at2759"/>
<dbReference type="eggNOG" id="ENOG502T1HC">
    <property type="taxonomic scope" value="Eukaryota"/>
</dbReference>
<dbReference type="InParanoid" id="E9I1T6"/>